<name>A0A370IET9_9NOCA</name>
<evidence type="ECO:0000313" key="3">
    <source>
        <dbReference type="Proteomes" id="UP000254869"/>
    </source>
</evidence>
<comment type="caution">
    <text evidence="2">The sequence shown here is derived from an EMBL/GenBank/DDBJ whole genome shotgun (WGS) entry which is preliminary data.</text>
</comment>
<dbReference type="RefSeq" id="WP_067991359.1">
    <property type="nucleotide sequence ID" value="NZ_QQBC01000001.1"/>
</dbReference>
<dbReference type="AlphaFoldDB" id="A0A370IET9"/>
<reference evidence="2 3" key="1">
    <citation type="submission" date="2018-07" db="EMBL/GenBank/DDBJ databases">
        <title>Genomic Encyclopedia of Type Strains, Phase IV (KMG-IV): sequencing the most valuable type-strain genomes for metagenomic binning, comparative biology and taxonomic classification.</title>
        <authorList>
            <person name="Goeker M."/>
        </authorList>
    </citation>
    <scope>NUCLEOTIDE SEQUENCE [LARGE SCALE GENOMIC DNA]</scope>
    <source>
        <strain evidence="2 3">DSM 44290</strain>
    </source>
</reference>
<proteinExistence type="predicted"/>
<keyword evidence="3" id="KW-1185">Reference proteome</keyword>
<organism evidence="2 3">
    <name type="scientific">Nocardia pseudobrasiliensis</name>
    <dbReference type="NCBI Taxonomy" id="45979"/>
    <lineage>
        <taxon>Bacteria</taxon>
        <taxon>Bacillati</taxon>
        <taxon>Actinomycetota</taxon>
        <taxon>Actinomycetes</taxon>
        <taxon>Mycobacteriales</taxon>
        <taxon>Nocardiaceae</taxon>
        <taxon>Nocardia</taxon>
    </lineage>
</organism>
<dbReference type="Proteomes" id="UP000254869">
    <property type="component" value="Unassembled WGS sequence"/>
</dbReference>
<evidence type="ECO:0000313" key="2">
    <source>
        <dbReference type="EMBL" id="RDI69229.1"/>
    </source>
</evidence>
<sequence>MAITHRSACVALAAALLCGAVVATAHADDPTVGSPGLGDPYYPLDGNGGYDVDNYDLAIDYEPSTHVLTGRATIAARATQLLTAFNFDYKGPDIKGVTVNGLPARFDRNGEHELTITPALPLVPLLPFTVVVDYAGDRARR</sequence>
<dbReference type="InterPro" id="IPR042097">
    <property type="entry name" value="Aminopeptidase_N-like_N_sf"/>
</dbReference>
<accession>A0A370IET9</accession>
<protein>
    <submittedName>
        <fullName evidence="2">Uncharacterized protein</fullName>
    </submittedName>
</protein>
<evidence type="ECO:0000256" key="1">
    <source>
        <dbReference type="SAM" id="SignalP"/>
    </source>
</evidence>
<dbReference type="EMBL" id="QQBC01000001">
    <property type="protein sequence ID" value="RDI69229.1"/>
    <property type="molecule type" value="Genomic_DNA"/>
</dbReference>
<keyword evidence="1" id="KW-0732">Signal</keyword>
<feature type="signal peptide" evidence="1">
    <location>
        <begin position="1"/>
        <end position="27"/>
    </location>
</feature>
<feature type="chain" id="PRO_5016811606" evidence="1">
    <location>
        <begin position="28"/>
        <end position="141"/>
    </location>
</feature>
<dbReference type="Gene3D" id="2.60.40.1730">
    <property type="entry name" value="tricorn interacting facor f3 domain"/>
    <property type="match status" value="1"/>
</dbReference>
<gene>
    <name evidence="2" type="ORF">DFR76_101767</name>
</gene>
<dbReference type="SUPFAM" id="SSF63737">
    <property type="entry name" value="Leukotriene A4 hydrolase N-terminal domain"/>
    <property type="match status" value="1"/>
</dbReference>
<dbReference type="STRING" id="1210086.GCA_001613105_00621"/>